<dbReference type="GO" id="GO:0004081">
    <property type="term" value="F:bis(5'-nucleosyl)-tetraphosphatase (asymmetrical) activity"/>
    <property type="evidence" value="ECO:0007669"/>
    <property type="project" value="EnsemblFungi"/>
</dbReference>
<feature type="binding site" evidence="4">
    <location>
        <position position="86"/>
    </location>
    <ligand>
        <name>substrate</name>
    </ligand>
</feature>
<dbReference type="AlphaFoldDB" id="K1XD32"/>
<evidence type="ECO:0000259" key="8">
    <source>
        <dbReference type="PROSITE" id="PS51084"/>
    </source>
</evidence>
<feature type="binding site" evidence="4">
    <location>
        <position position="101"/>
    </location>
    <ligand>
        <name>substrate</name>
    </ligand>
</feature>
<dbReference type="InterPro" id="IPR051884">
    <property type="entry name" value="Bis(5'-adenosyl)-TPase_reg"/>
</dbReference>
<evidence type="ECO:0000313" key="10">
    <source>
        <dbReference type="Proteomes" id="UP000006753"/>
    </source>
</evidence>
<dbReference type="Pfam" id="PF01230">
    <property type="entry name" value="HIT"/>
    <property type="match status" value="1"/>
</dbReference>
<dbReference type="SUPFAM" id="SSF54197">
    <property type="entry name" value="HIT-like"/>
    <property type="match status" value="1"/>
</dbReference>
<evidence type="ECO:0000256" key="6">
    <source>
        <dbReference type="PROSITE-ProRule" id="PRU00464"/>
    </source>
</evidence>
<dbReference type="EMBL" id="JH921432">
    <property type="protein sequence ID" value="EKD18698.1"/>
    <property type="molecule type" value="Genomic_DNA"/>
</dbReference>
<dbReference type="PANTHER" id="PTHR46243">
    <property type="entry name" value="BIS(5'-ADENOSYL)-TRIPHOSPHATASE"/>
    <property type="match status" value="1"/>
</dbReference>
<proteinExistence type="predicted"/>
<evidence type="ECO:0000256" key="3">
    <source>
        <dbReference type="PIRSR" id="PIRSR639383-1"/>
    </source>
</evidence>
<reference evidence="9 10" key="1">
    <citation type="journal article" date="2012" name="BMC Genomics">
        <title>Sequencing the genome of Marssonina brunnea reveals fungus-poplar co-evolution.</title>
        <authorList>
            <person name="Zhu S."/>
            <person name="Cao Y.-Z."/>
            <person name="Jiang C."/>
            <person name="Tan B.-Y."/>
            <person name="Wang Z."/>
            <person name="Feng S."/>
            <person name="Zhang L."/>
            <person name="Su X.-H."/>
            <person name="Brejova B."/>
            <person name="Vinar T."/>
            <person name="Xu M."/>
            <person name="Wang M.-X."/>
            <person name="Zhang S.-G."/>
            <person name="Huang M.-R."/>
            <person name="Wu R."/>
            <person name="Zhou Y."/>
        </authorList>
    </citation>
    <scope>NUCLEOTIDE SEQUENCE [LARGE SCALE GENOMIC DNA]</scope>
    <source>
        <strain evidence="9 10">MB_m1</strain>
    </source>
</reference>
<dbReference type="InParanoid" id="K1XD32"/>
<comment type="cofactor">
    <cofactor evidence="7">
        <name>Mn(2+)</name>
        <dbReference type="ChEBI" id="CHEBI:29035"/>
    </cofactor>
</comment>
<dbReference type="CDD" id="cd01275">
    <property type="entry name" value="FHIT"/>
    <property type="match status" value="1"/>
</dbReference>
<feature type="site" description="Important for induction of apoptosis" evidence="5">
    <location>
        <position position="116"/>
    </location>
</feature>
<dbReference type="RefSeq" id="XP_007290829.1">
    <property type="nucleotide sequence ID" value="XM_007290767.1"/>
</dbReference>
<gene>
    <name evidence="9" type="ORF">MBM_02940</name>
</gene>
<name>K1XD32_MARBU</name>
<evidence type="ECO:0000256" key="7">
    <source>
        <dbReference type="RuleBase" id="RU366076"/>
    </source>
</evidence>
<dbReference type="OMA" id="RTIKFGP"/>
<evidence type="ECO:0000256" key="2">
    <source>
        <dbReference type="ARBA" id="ARBA00022801"/>
    </source>
</evidence>
<feature type="short sequence motif" description="Histidine triad motif" evidence="6">
    <location>
        <begin position="97"/>
        <end position="101"/>
    </location>
</feature>
<keyword evidence="10" id="KW-1185">Reference proteome</keyword>
<dbReference type="OrthoDB" id="680339at2759"/>
<dbReference type="GeneID" id="18758875"/>
<keyword evidence="2 7" id="KW-0378">Hydrolase</keyword>
<evidence type="ECO:0000313" key="9">
    <source>
        <dbReference type="EMBL" id="EKD18698.1"/>
    </source>
</evidence>
<dbReference type="GO" id="GO:0047710">
    <property type="term" value="F:bis(5'-adenosyl)-triphosphatase activity"/>
    <property type="evidence" value="ECO:0007669"/>
    <property type="project" value="UniProtKB-UniRule"/>
</dbReference>
<evidence type="ECO:0000256" key="1">
    <source>
        <dbReference type="ARBA" id="ARBA00022741"/>
    </source>
</evidence>
<feature type="binding site" evidence="4">
    <location>
        <begin position="92"/>
        <end position="95"/>
    </location>
    <ligand>
        <name>substrate</name>
    </ligand>
</feature>
<feature type="domain" description="HIT" evidence="8">
    <location>
        <begin position="5"/>
        <end position="112"/>
    </location>
</feature>
<dbReference type="FunFam" id="3.30.428.10:FF:000011">
    <property type="entry name" value="Fragile histidine triad"/>
    <property type="match status" value="1"/>
</dbReference>
<dbReference type="PANTHER" id="PTHR46243:SF1">
    <property type="entry name" value="BIS(5'-ADENOSYL)-TRIPHOSPHATASE"/>
    <property type="match status" value="1"/>
</dbReference>
<dbReference type="STRING" id="1072389.K1XD32"/>
<dbReference type="KEGG" id="mbe:MBM_02940"/>
<organism evidence="9 10">
    <name type="scientific">Marssonina brunnea f. sp. multigermtubi (strain MB_m1)</name>
    <name type="common">Marssonina leaf spot fungus</name>
    <dbReference type="NCBI Taxonomy" id="1072389"/>
    <lineage>
        <taxon>Eukaryota</taxon>
        <taxon>Fungi</taxon>
        <taxon>Dikarya</taxon>
        <taxon>Ascomycota</taxon>
        <taxon>Pezizomycotina</taxon>
        <taxon>Leotiomycetes</taxon>
        <taxon>Helotiales</taxon>
        <taxon>Drepanopezizaceae</taxon>
        <taxon>Drepanopeziza</taxon>
    </lineage>
</organism>
<keyword evidence="1 7" id="KW-0547">Nucleotide-binding</keyword>
<protein>
    <recommendedName>
        <fullName evidence="7">Bis(5'-adenosyl)-triphosphatase</fullName>
        <ecNumber evidence="7">3.6.1.29</ecNumber>
    </recommendedName>
</protein>
<comment type="catalytic activity">
    <reaction evidence="7">
        <text>P(1),P(3)-bis(5'-adenosyl) triphosphate + H2O = AMP + ADP + 2 H(+)</text>
        <dbReference type="Rhea" id="RHEA:13893"/>
        <dbReference type="ChEBI" id="CHEBI:15377"/>
        <dbReference type="ChEBI" id="CHEBI:15378"/>
        <dbReference type="ChEBI" id="CHEBI:58529"/>
        <dbReference type="ChEBI" id="CHEBI:456215"/>
        <dbReference type="ChEBI" id="CHEBI:456216"/>
        <dbReference type="EC" id="3.6.1.29"/>
    </reaction>
</comment>
<dbReference type="Proteomes" id="UP000006753">
    <property type="component" value="Unassembled WGS sequence"/>
</dbReference>
<dbReference type="FunCoup" id="K1XD32">
    <property type="interactions" value="164"/>
</dbReference>
<dbReference type="GO" id="GO:0015964">
    <property type="term" value="P:diadenosine triphosphate catabolic process"/>
    <property type="evidence" value="ECO:0007669"/>
    <property type="project" value="EnsemblFungi"/>
</dbReference>
<dbReference type="InterPro" id="IPR011146">
    <property type="entry name" value="HIT-like"/>
</dbReference>
<dbReference type="Gene3D" id="3.30.428.10">
    <property type="entry name" value="HIT-like"/>
    <property type="match status" value="1"/>
</dbReference>
<sequence length="174" mass="19711">MSSEAPVYFGPYEVAGEVFYRTPLCYAIVNIKPILPGHVLVIPLRIVQHFRELHSDEITDIFTTVQKVQRMLSKTYDCTDANIAIQDGPDAGQTVPHFHCHVIPRAKGNTNGDKVYEMLQGEEGNVGGGLWDQRRPDRSVGKFPVIKDADRHPRSTEEMQKEAAFFREQMNLLD</sequence>
<evidence type="ECO:0000256" key="4">
    <source>
        <dbReference type="PIRSR" id="PIRSR639383-2"/>
    </source>
</evidence>
<feature type="binding site" evidence="4">
    <location>
        <position position="30"/>
    </location>
    <ligand>
        <name>substrate</name>
    </ligand>
</feature>
<accession>K1XD32</accession>
<dbReference type="InterPro" id="IPR039383">
    <property type="entry name" value="FHIT"/>
</dbReference>
<dbReference type="InterPro" id="IPR036265">
    <property type="entry name" value="HIT-like_sf"/>
</dbReference>
<dbReference type="GO" id="GO:0000166">
    <property type="term" value="F:nucleotide binding"/>
    <property type="evidence" value="ECO:0007669"/>
    <property type="project" value="UniProtKB-KW"/>
</dbReference>
<dbReference type="HOGENOM" id="CLU_056776_7_3_1"/>
<evidence type="ECO:0000256" key="5">
    <source>
        <dbReference type="PIRSR" id="PIRSR639383-3"/>
    </source>
</evidence>
<dbReference type="EC" id="3.6.1.29" evidence="7"/>
<feature type="active site" description="Tele-AMP-histidine intermediate" evidence="3">
    <location>
        <position position="99"/>
    </location>
</feature>
<dbReference type="eggNOG" id="KOG3379">
    <property type="taxonomic scope" value="Eukaryota"/>
</dbReference>
<dbReference type="PROSITE" id="PS51084">
    <property type="entry name" value="HIT_2"/>
    <property type="match status" value="1"/>
</dbReference>